<evidence type="ECO:0000313" key="10">
    <source>
        <dbReference type="EMBL" id="CCH48614.1"/>
    </source>
</evidence>
<dbReference type="KEGG" id="dpi:BN4_11379"/>
<dbReference type="SMART" id="SM00448">
    <property type="entry name" value="REC"/>
    <property type="match status" value="1"/>
</dbReference>
<dbReference type="InterPro" id="IPR005467">
    <property type="entry name" value="His_kinase_dom"/>
</dbReference>
<dbReference type="CDD" id="cd00082">
    <property type="entry name" value="HisKA"/>
    <property type="match status" value="1"/>
</dbReference>
<feature type="domain" description="Histidine kinase" evidence="8">
    <location>
        <begin position="520"/>
        <end position="742"/>
    </location>
</feature>
<dbReference type="SMART" id="SM00388">
    <property type="entry name" value="HisKA"/>
    <property type="match status" value="1"/>
</dbReference>
<evidence type="ECO:0000259" key="8">
    <source>
        <dbReference type="PROSITE" id="PS50109"/>
    </source>
</evidence>
<feature type="transmembrane region" description="Helical" evidence="7">
    <location>
        <begin position="348"/>
        <end position="370"/>
    </location>
</feature>
<evidence type="ECO:0000256" key="4">
    <source>
        <dbReference type="ARBA" id="ARBA00022679"/>
    </source>
</evidence>
<evidence type="ECO:0000256" key="6">
    <source>
        <dbReference type="PROSITE-ProRule" id="PRU00169"/>
    </source>
</evidence>
<dbReference type="GO" id="GO:0000155">
    <property type="term" value="F:phosphorelay sensor kinase activity"/>
    <property type="evidence" value="ECO:0007669"/>
    <property type="project" value="InterPro"/>
</dbReference>
<dbReference type="SUPFAM" id="SSF52172">
    <property type="entry name" value="CheY-like"/>
    <property type="match status" value="1"/>
</dbReference>
<dbReference type="STRING" id="1322246.BN4_11379"/>
<dbReference type="PRINTS" id="PR00344">
    <property type="entry name" value="BCTRLSENSOR"/>
</dbReference>
<dbReference type="SUPFAM" id="SSF55874">
    <property type="entry name" value="ATPase domain of HSP90 chaperone/DNA topoisomerase II/histidine kinase"/>
    <property type="match status" value="1"/>
</dbReference>
<dbReference type="CDD" id="cd16922">
    <property type="entry name" value="HATPase_EvgS-ArcB-TorS-like"/>
    <property type="match status" value="1"/>
</dbReference>
<dbReference type="eggNOG" id="COG2984">
    <property type="taxonomic scope" value="Bacteria"/>
</dbReference>
<organism evidence="10 11">
    <name type="scientific">Pseudodesulfovibrio piezophilus (strain DSM 21447 / JCM 15486 / C1TLV30)</name>
    <name type="common">Desulfovibrio piezophilus</name>
    <dbReference type="NCBI Taxonomy" id="1322246"/>
    <lineage>
        <taxon>Bacteria</taxon>
        <taxon>Pseudomonadati</taxon>
        <taxon>Thermodesulfobacteriota</taxon>
        <taxon>Desulfovibrionia</taxon>
        <taxon>Desulfovibrionales</taxon>
        <taxon>Desulfovibrionaceae</taxon>
    </lineage>
</organism>
<keyword evidence="7" id="KW-1133">Transmembrane helix</keyword>
<dbReference type="GO" id="GO:0009927">
    <property type="term" value="F:histidine phosphotransfer kinase activity"/>
    <property type="evidence" value="ECO:0007669"/>
    <property type="project" value="TreeGrafter"/>
</dbReference>
<dbReference type="eggNOG" id="COG5002">
    <property type="taxonomic scope" value="Bacteria"/>
</dbReference>
<dbReference type="Gene3D" id="3.30.450.20">
    <property type="entry name" value="PAS domain"/>
    <property type="match status" value="1"/>
</dbReference>
<dbReference type="CDD" id="cd17546">
    <property type="entry name" value="REC_hyHK_CKI1_RcsC-like"/>
    <property type="match status" value="1"/>
</dbReference>
<reference evidence="10 11" key="1">
    <citation type="journal article" date="2013" name="PLoS ONE">
        <title>The first genomic and proteomic characterization of a deep-sea sulfate reducer: insights into the piezophilic lifestyle of Desulfovibrio piezophilus.</title>
        <authorList>
            <person name="Pradel N."/>
            <person name="Ji B."/>
            <person name="Gimenez G."/>
            <person name="Talla E."/>
            <person name="Lenoble P."/>
            <person name="Garel M."/>
            <person name="Tamburini C."/>
            <person name="Fourquet P."/>
            <person name="Lebrun R."/>
            <person name="Bertin P."/>
            <person name="Denis Y."/>
            <person name="Pophillat M."/>
            <person name="Barbe V."/>
            <person name="Ollivier B."/>
            <person name="Dolla A."/>
        </authorList>
    </citation>
    <scope>NUCLEOTIDE SEQUENCE [LARGE SCALE GENOMIC DNA]</scope>
    <source>
        <strain evidence="11">DSM 10523 / SB164P1</strain>
    </source>
</reference>
<dbReference type="FunFam" id="3.30.565.10:FF:000010">
    <property type="entry name" value="Sensor histidine kinase RcsC"/>
    <property type="match status" value="1"/>
</dbReference>
<dbReference type="GO" id="GO:0005886">
    <property type="term" value="C:plasma membrane"/>
    <property type="evidence" value="ECO:0007669"/>
    <property type="project" value="TreeGrafter"/>
</dbReference>
<dbReference type="SUPFAM" id="SSF47384">
    <property type="entry name" value="Homodimeric domain of signal transducing histidine kinase"/>
    <property type="match status" value="1"/>
</dbReference>
<evidence type="ECO:0000259" key="9">
    <source>
        <dbReference type="PROSITE" id="PS50110"/>
    </source>
</evidence>
<dbReference type="InterPro" id="IPR004358">
    <property type="entry name" value="Sig_transdc_His_kin-like_C"/>
</dbReference>
<comment type="catalytic activity">
    <reaction evidence="1">
        <text>ATP + protein L-histidine = ADP + protein N-phospho-L-histidine.</text>
        <dbReference type="EC" id="2.7.13.3"/>
    </reaction>
</comment>
<dbReference type="Pfam" id="PF00512">
    <property type="entry name" value="HisKA"/>
    <property type="match status" value="1"/>
</dbReference>
<dbReference type="AlphaFoldDB" id="M1WPV7"/>
<protein>
    <recommendedName>
        <fullName evidence="2">histidine kinase</fullName>
        <ecNumber evidence="2">2.7.13.3</ecNumber>
    </recommendedName>
</protein>
<keyword evidence="3 6" id="KW-0597">Phosphoprotein</keyword>
<evidence type="ECO:0000256" key="1">
    <source>
        <dbReference type="ARBA" id="ARBA00000085"/>
    </source>
</evidence>
<dbReference type="PATRIC" id="fig|879567.3.peg.1435"/>
<evidence type="ECO:0000256" key="3">
    <source>
        <dbReference type="ARBA" id="ARBA00022553"/>
    </source>
</evidence>
<keyword evidence="7" id="KW-0812">Transmembrane</keyword>
<dbReference type="PROSITE" id="PS50109">
    <property type="entry name" value="HIS_KIN"/>
    <property type="match status" value="1"/>
</dbReference>
<dbReference type="HOGENOM" id="CLU_000445_89_20_7"/>
<dbReference type="Gene3D" id="3.40.50.2300">
    <property type="match status" value="3"/>
</dbReference>
<dbReference type="Pfam" id="PF00072">
    <property type="entry name" value="Response_reg"/>
    <property type="match status" value="1"/>
</dbReference>
<dbReference type="InterPro" id="IPR035965">
    <property type="entry name" value="PAS-like_dom_sf"/>
</dbReference>
<dbReference type="EC" id="2.7.13.3" evidence="2"/>
<keyword evidence="5 10" id="KW-0418">Kinase</keyword>
<evidence type="ECO:0000313" key="11">
    <source>
        <dbReference type="Proteomes" id="UP000011724"/>
    </source>
</evidence>
<dbReference type="InterPro" id="IPR036097">
    <property type="entry name" value="HisK_dim/P_sf"/>
</dbReference>
<dbReference type="InterPro" id="IPR011006">
    <property type="entry name" value="CheY-like_superfamily"/>
</dbReference>
<dbReference type="InterPro" id="IPR001789">
    <property type="entry name" value="Sig_transdc_resp-reg_receiver"/>
</dbReference>
<dbReference type="PANTHER" id="PTHR43047">
    <property type="entry name" value="TWO-COMPONENT HISTIDINE PROTEIN KINASE"/>
    <property type="match status" value="1"/>
</dbReference>
<gene>
    <name evidence="10" type="ordered locus">BN4_11379</name>
</gene>
<sequence>MIIRITIRLLLSFLTLSWILLFSSTGYAEQRRVLMISSYHPGFPTFFQQIAGVKSVFDSENVSVDVEFMDSKRFFSTDASARFLDLLRFKLSSSVPYDLIITADDTALHFALEHRSELFPSQPIVFCGVNDVRKAYSLSSDENVTGVVESISMRETVEMVWRILPKTKVVYALVDSTPSGLGDLSVFNGLRTLFPERKFKVLNLGELSWKEFGEELRGLVPGEVALLLSAYRDKNRAGKLFDESRQFILEQSRIPVFHLWEHGVGQGLLGGKVISHFEQGRIAGTLAFEILNGRPIRDVPIIGGAQANKYLVDFKVLQKFGISVHLLPEGTEVLNKSKSVFVQYQTEFIIAGAGLALLILVTVVQFGMVIKLRESKRALERSERRHRVLFEKSPLGMILFGASGEVLDCNAPFVELMDKSREGLLGFNAIQNTSTELSQMIAAALGGAPAVYEGLYSFLQDESPQSLRIIFNPIYNDTVPTPVIATIEDIGERKKAEETIMFANEELERANQVKSEFLANMSHEIRTPLNGIMGMLQLIEMNGVEKKNGEYIRSALESTQRLNRLLSDIMDLTRVEAGKLGLHPEPFDLHQVVKQVIELFQVPLGQRKVGLETSIDQNIPQVLVGDPARLQQVLNNLVGNALKFTQEGSVRVDVNMLSPLRSGEPRFLFSVTDTGIGIPCEQIEPLFESFRQASKGYRRQYQGAGLGLSICKHLVSIMGGTLFVDSEVGVGTSFHFSLPFRVHDEPTTAQQEDSRQVRLPRGIRVLLVEDDRVNSIAASGLLKHLHCIVEIAEDGVVALDALRQQDFDLILMDIQMPNMDGLEATKAIREGRVGENKKTIPIVALTAYAMRGDKEKMLLAGMNDYMVKPVSIEALMSILGQYAQNRYA</sequence>
<feature type="domain" description="Response regulatory" evidence="9">
    <location>
        <begin position="764"/>
        <end position="883"/>
    </location>
</feature>
<dbReference type="OrthoDB" id="5442910at2"/>
<dbReference type="Gene3D" id="1.10.287.130">
    <property type="match status" value="1"/>
</dbReference>
<evidence type="ECO:0000256" key="5">
    <source>
        <dbReference type="ARBA" id="ARBA00022777"/>
    </source>
</evidence>
<dbReference type="PROSITE" id="PS50110">
    <property type="entry name" value="RESPONSE_REGULATORY"/>
    <property type="match status" value="1"/>
</dbReference>
<evidence type="ECO:0000256" key="2">
    <source>
        <dbReference type="ARBA" id="ARBA00012438"/>
    </source>
</evidence>
<accession>M1WPV7</accession>
<dbReference type="NCBIfam" id="TIGR00229">
    <property type="entry name" value="sensory_box"/>
    <property type="match status" value="1"/>
</dbReference>
<keyword evidence="4" id="KW-0808">Transferase</keyword>
<keyword evidence="7" id="KW-0472">Membrane</keyword>
<reference evidence="11" key="2">
    <citation type="journal article" date="2013" name="Stand. Genomic Sci.">
        <title>Complete genome sequence of Desulfocapsa sulfexigens, a marine deltaproteobacterium specialized in disproportionating inorganic sulfur compounds.</title>
        <authorList>
            <person name="Finster K.W."/>
            <person name="Kjeldsen K.U."/>
            <person name="Kube M."/>
            <person name="Reinhardt R."/>
            <person name="Mussmann M."/>
            <person name="Amann R."/>
            <person name="Schreiber L."/>
        </authorList>
    </citation>
    <scope>NUCLEOTIDE SEQUENCE [LARGE SCALE GENOMIC DNA]</scope>
    <source>
        <strain evidence="11">DSM 10523 / SB164P1</strain>
    </source>
</reference>
<dbReference type="InterPro" id="IPR003594">
    <property type="entry name" value="HATPase_dom"/>
</dbReference>
<dbReference type="InterPro" id="IPR036890">
    <property type="entry name" value="HATPase_C_sf"/>
</dbReference>
<dbReference type="SMART" id="SM00387">
    <property type="entry name" value="HATPase_c"/>
    <property type="match status" value="1"/>
</dbReference>
<dbReference type="InterPro" id="IPR000014">
    <property type="entry name" value="PAS"/>
</dbReference>
<dbReference type="BioCyc" id="DPIE1322246:BN4_RS17125-MONOMER"/>
<name>M1WPV7_PSEP2</name>
<keyword evidence="11" id="KW-1185">Reference proteome</keyword>
<dbReference type="SUPFAM" id="SSF55785">
    <property type="entry name" value="PYP-like sensor domain (PAS domain)"/>
    <property type="match status" value="1"/>
</dbReference>
<dbReference type="Pfam" id="PF02518">
    <property type="entry name" value="HATPase_c"/>
    <property type="match status" value="1"/>
</dbReference>
<dbReference type="Proteomes" id="UP000011724">
    <property type="component" value="Chromosome"/>
</dbReference>
<evidence type="ECO:0000256" key="7">
    <source>
        <dbReference type="SAM" id="Phobius"/>
    </source>
</evidence>
<dbReference type="Gene3D" id="3.30.565.10">
    <property type="entry name" value="Histidine kinase-like ATPase, C-terminal domain"/>
    <property type="match status" value="1"/>
</dbReference>
<feature type="modified residue" description="4-aspartylphosphate" evidence="6">
    <location>
        <position position="813"/>
    </location>
</feature>
<dbReference type="InterPro" id="IPR003661">
    <property type="entry name" value="HisK_dim/P_dom"/>
</dbReference>
<proteinExistence type="predicted"/>
<dbReference type="EMBL" id="FO203427">
    <property type="protein sequence ID" value="CCH48614.1"/>
    <property type="molecule type" value="Genomic_DNA"/>
</dbReference>
<dbReference type="PANTHER" id="PTHR43047:SF72">
    <property type="entry name" value="OSMOSENSING HISTIDINE PROTEIN KINASE SLN1"/>
    <property type="match status" value="1"/>
</dbReference>